<sequence length="53" mass="5882">MAEGRKFTELVVARLSQTRGNTPAVPDARWTVDGGRWTRVRAEAGPSSRPLSW</sequence>
<name>A0A6J4P6M3_9ACTN</name>
<gene>
    <name evidence="1" type="ORF">AVDCRST_MAG60-2369</name>
</gene>
<reference evidence="1" key="1">
    <citation type="submission" date="2020-02" db="EMBL/GenBank/DDBJ databases">
        <authorList>
            <person name="Meier V. D."/>
        </authorList>
    </citation>
    <scope>NUCLEOTIDE SEQUENCE</scope>
    <source>
        <strain evidence="1">AVDCRST_MAG60</strain>
    </source>
</reference>
<evidence type="ECO:0000313" key="1">
    <source>
        <dbReference type="EMBL" id="CAA9405916.1"/>
    </source>
</evidence>
<dbReference type="EMBL" id="CADCUN010000255">
    <property type="protein sequence ID" value="CAA9405916.1"/>
    <property type="molecule type" value="Genomic_DNA"/>
</dbReference>
<organism evidence="1">
    <name type="scientific">uncultured Nocardioides sp</name>
    <dbReference type="NCBI Taxonomy" id="198441"/>
    <lineage>
        <taxon>Bacteria</taxon>
        <taxon>Bacillati</taxon>
        <taxon>Actinomycetota</taxon>
        <taxon>Actinomycetes</taxon>
        <taxon>Propionibacteriales</taxon>
        <taxon>Nocardioidaceae</taxon>
        <taxon>Nocardioides</taxon>
        <taxon>environmental samples</taxon>
    </lineage>
</organism>
<protein>
    <submittedName>
        <fullName evidence="1">Uncharacterized protein</fullName>
    </submittedName>
</protein>
<accession>A0A6J4P6M3</accession>
<proteinExistence type="predicted"/>
<dbReference type="AlphaFoldDB" id="A0A6J4P6M3"/>